<organism evidence="3 4">
    <name type="scientific">Sphaerobacter thermophilus (strain ATCC 49802 / DSM 20745 / KCCM 41009 / NCIMB 13125 / S 6022)</name>
    <dbReference type="NCBI Taxonomy" id="479434"/>
    <lineage>
        <taxon>Bacteria</taxon>
        <taxon>Pseudomonadati</taxon>
        <taxon>Thermomicrobiota</taxon>
        <taxon>Thermomicrobia</taxon>
        <taxon>Sphaerobacterales</taxon>
        <taxon>Sphaerobacterineae</taxon>
        <taxon>Sphaerobacteraceae</taxon>
        <taxon>Sphaerobacter</taxon>
    </lineage>
</organism>
<protein>
    <recommendedName>
        <fullName evidence="5">Polymer-forming cytoskeletal protein</fullName>
    </recommendedName>
</protein>
<dbReference type="InParanoid" id="D1C4J9"/>
<dbReference type="EMBL" id="CP001823">
    <property type="protein sequence ID" value="ACZ39166.1"/>
    <property type="molecule type" value="Genomic_DNA"/>
</dbReference>
<feature type="region of interest" description="Disordered" evidence="2">
    <location>
        <begin position="149"/>
        <end position="171"/>
    </location>
</feature>
<evidence type="ECO:0000313" key="3">
    <source>
        <dbReference type="EMBL" id="ACZ39166.1"/>
    </source>
</evidence>
<dbReference type="Pfam" id="PF04519">
    <property type="entry name" value="Bactofilin"/>
    <property type="match status" value="1"/>
</dbReference>
<accession>D1C4J9</accession>
<dbReference type="Proteomes" id="UP000002027">
    <property type="component" value="Chromosome 1"/>
</dbReference>
<dbReference type="PANTHER" id="PTHR35024:SF4">
    <property type="entry name" value="POLYMER-FORMING CYTOSKELETAL PROTEIN"/>
    <property type="match status" value="1"/>
</dbReference>
<evidence type="ECO:0000313" key="4">
    <source>
        <dbReference type="Proteomes" id="UP000002027"/>
    </source>
</evidence>
<dbReference type="STRING" id="479434.Sthe_1732"/>
<evidence type="ECO:0000256" key="1">
    <source>
        <dbReference type="ARBA" id="ARBA00044755"/>
    </source>
</evidence>
<evidence type="ECO:0008006" key="5">
    <source>
        <dbReference type="Google" id="ProtNLM"/>
    </source>
</evidence>
<keyword evidence="4" id="KW-1185">Reference proteome</keyword>
<comment type="similarity">
    <text evidence="1">Belongs to the bactofilin family.</text>
</comment>
<proteinExistence type="inferred from homology"/>
<dbReference type="InterPro" id="IPR007607">
    <property type="entry name" value="BacA/B"/>
</dbReference>
<dbReference type="OrthoDB" id="165623at2"/>
<evidence type="ECO:0000256" key="2">
    <source>
        <dbReference type="SAM" id="MobiDB-lite"/>
    </source>
</evidence>
<dbReference type="eggNOG" id="COG1664">
    <property type="taxonomic scope" value="Bacteria"/>
</dbReference>
<reference evidence="3 4" key="2">
    <citation type="journal article" date="2010" name="Stand. Genomic Sci.">
        <title>Complete genome sequence of Desulfohalobium retbaense type strain (HR(100)).</title>
        <authorList>
            <person name="Spring S."/>
            <person name="Nolan M."/>
            <person name="Lapidus A."/>
            <person name="Glavina Del Rio T."/>
            <person name="Copeland A."/>
            <person name="Tice H."/>
            <person name="Cheng J.F."/>
            <person name="Lucas S."/>
            <person name="Land M."/>
            <person name="Chen F."/>
            <person name="Bruce D."/>
            <person name="Goodwin L."/>
            <person name="Pitluck S."/>
            <person name="Ivanova N."/>
            <person name="Mavromatis K."/>
            <person name="Mikhailova N."/>
            <person name="Pati A."/>
            <person name="Chen A."/>
            <person name="Palaniappan K."/>
            <person name="Hauser L."/>
            <person name="Chang Y.J."/>
            <person name="Jeffries C.D."/>
            <person name="Munk C."/>
            <person name="Kiss H."/>
            <person name="Chain P."/>
            <person name="Han C."/>
            <person name="Brettin T."/>
            <person name="Detter J.C."/>
            <person name="Schuler E."/>
            <person name="Goker M."/>
            <person name="Rohde M."/>
            <person name="Bristow J."/>
            <person name="Eisen J.A."/>
            <person name="Markowitz V."/>
            <person name="Hugenholtz P."/>
            <person name="Kyrpides N.C."/>
            <person name="Klenk H.P."/>
        </authorList>
    </citation>
    <scope>NUCLEOTIDE SEQUENCE [LARGE SCALE GENOMIC DNA]</scope>
    <source>
        <strain evidence="4">ATCC 49802 / DSM 20745 / S 6022</strain>
    </source>
</reference>
<reference evidence="4" key="1">
    <citation type="submission" date="2009-11" db="EMBL/GenBank/DDBJ databases">
        <title>The complete chromosome 1 of Sphaerobacter thermophilus DSM 20745.</title>
        <authorList>
            <person name="Lucas S."/>
            <person name="Copeland A."/>
            <person name="Lapidus A."/>
            <person name="Glavina del Rio T."/>
            <person name="Dalin E."/>
            <person name="Tice H."/>
            <person name="Bruce D."/>
            <person name="Goodwin L."/>
            <person name="Pitluck S."/>
            <person name="Kyrpides N."/>
            <person name="Mavromatis K."/>
            <person name="Ivanova N."/>
            <person name="Mikhailova N."/>
            <person name="LaButti K.M."/>
            <person name="Clum A."/>
            <person name="Sun H.I."/>
            <person name="Brettin T."/>
            <person name="Detter J.C."/>
            <person name="Han C."/>
            <person name="Larimer F."/>
            <person name="Land M."/>
            <person name="Hauser L."/>
            <person name="Markowitz V."/>
            <person name="Cheng J.F."/>
            <person name="Hugenholtz P."/>
            <person name="Woyke T."/>
            <person name="Wu D."/>
            <person name="Steenblock K."/>
            <person name="Schneider S."/>
            <person name="Pukall R."/>
            <person name="Goeker M."/>
            <person name="Klenk H.P."/>
            <person name="Eisen J.A."/>
        </authorList>
    </citation>
    <scope>NUCLEOTIDE SEQUENCE [LARGE SCALE GENOMIC DNA]</scope>
    <source>
        <strain evidence="4">ATCC 49802 / DSM 20745 / S 6022</strain>
    </source>
</reference>
<gene>
    <name evidence="3" type="ordered locus">Sthe_1732</name>
</gene>
<dbReference type="HOGENOM" id="CLU_1561905_0_0_0"/>
<dbReference type="PANTHER" id="PTHR35024">
    <property type="entry name" value="HYPOTHETICAL CYTOSOLIC PROTEIN"/>
    <property type="match status" value="1"/>
</dbReference>
<name>D1C4J9_SPHTD</name>
<dbReference type="AlphaFoldDB" id="D1C4J9"/>
<dbReference type="KEGG" id="sti:Sthe_1732"/>
<sequence>MSYRPGGSSSGFGEAGNAQMPEAYSLIDRHSTVEGTFTSERDLRIEGQMRGTLRCQGLVYIAEGADVDATVEAAHVTVAGDLQGQVNCRGKLQIMPTGRVRATVTTQSLVINEGALFEGELHMEVGSVATSTVGEAAADDSVPSVLRRFAGEAGESSDAETSPGAQRAKEE</sequence>
<dbReference type="RefSeq" id="WP_012872212.1">
    <property type="nucleotide sequence ID" value="NC_013523.1"/>
</dbReference>